<evidence type="ECO:0000256" key="3">
    <source>
        <dbReference type="SAM" id="Phobius"/>
    </source>
</evidence>
<dbReference type="AlphaFoldDB" id="R9I306"/>
<organism evidence="5 6">
    <name type="scientific">Bacteroides uniformis dnLKV2</name>
    <dbReference type="NCBI Taxonomy" id="1235787"/>
    <lineage>
        <taxon>Bacteria</taxon>
        <taxon>Pseudomonadati</taxon>
        <taxon>Bacteroidota</taxon>
        <taxon>Bacteroidia</taxon>
        <taxon>Bacteroidales</taxon>
        <taxon>Bacteroidaceae</taxon>
        <taxon>Bacteroides</taxon>
    </lineage>
</organism>
<keyword evidence="1" id="KW-0808">Transferase</keyword>
<comment type="caution">
    <text evidence="5">The sequence shown here is derived from an EMBL/GenBank/DDBJ whole genome shotgun (WGS) entry which is preliminary data.</text>
</comment>
<feature type="transmembrane region" description="Helical" evidence="3">
    <location>
        <begin position="6"/>
        <end position="25"/>
    </location>
</feature>
<keyword evidence="3" id="KW-0812">Transmembrane</keyword>
<evidence type="ECO:0000259" key="4">
    <source>
        <dbReference type="Pfam" id="PF12804"/>
    </source>
</evidence>
<dbReference type="Proteomes" id="UP000014212">
    <property type="component" value="Unassembled WGS sequence"/>
</dbReference>
<keyword evidence="3" id="KW-1133">Transmembrane helix</keyword>
<evidence type="ECO:0000256" key="1">
    <source>
        <dbReference type="ARBA" id="ARBA00022679"/>
    </source>
</evidence>
<dbReference type="PANTHER" id="PTHR43584">
    <property type="entry name" value="NUCLEOTIDYL TRANSFERASE"/>
    <property type="match status" value="1"/>
</dbReference>
<keyword evidence="3" id="KW-0472">Membrane</keyword>
<accession>R9I306</accession>
<name>R9I306_BACUN</name>
<dbReference type="PATRIC" id="fig|1235787.3.peg.474"/>
<evidence type="ECO:0000313" key="6">
    <source>
        <dbReference type="Proteomes" id="UP000014212"/>
    </source>
</evidence>
<proteinExistence type="predicted"/>
<dbReference type="InterPro" id="IPR029044">
    <property type="entry name" value="Nucleotide-diphossugar_trans"/>
</dbReference>
<dbReference type="PANTHER" id="PTHR43584:SF8">
    <property type="entry name" value="N-ACETYLMURAMATE ALPHA-1-PHOSPHATE URIDYLYLTRANSFERASE"/>
    <property type="match status" value="1"/>
</dbReference>
<reference evidence="5 6" key="1">
    <citation type="submission" date="2013-04" db="EMBL/GenBank/DDBJ databases">
        <title>The Genome Sequence of Bacteroides uniformis dnLKV2.</title>
        <authorList>
            <consortium name="The Broad Institute Genomics Platform"/>
            <consortium name="The Broad Institute Genome Sequencing Center for Infectious Disease"/>
            <person name="Earl A."/>
            <person name="Xavier R."/>
            <person name="Kuhn K."/>
            <person name="Stappenbeck T."/>
            <person name="Walker B."/>
            <person name="Young S."/>
            <person name="Zeng Q."/>
            <person name="Gargeya S."/>
            <person name="Fitzgerald M."/>
            <person name="Haas B."/>
            <person name="Abouelleil A."/>
            <person name="Allen A.W."/>
            <person name="Alvarado L."/>
            <person name="Arachchi H.M."/>
            <person name="Berlin A.M."/>
            <person name="Chapman S.B."/>
            <person name="Gainer-Dewar J."/>
            <person name="Goldberg J."/>
            <person name="Griggs A."/>
            <person name="Gujja S."/>
            <person name="Hansen M."/>
            <person name="Howarth C."/>
            <person name="Imamovic A."/>
            <person name="Ireland A."/>
            <person name="Larimer J."/>
            <person name="McCowan C."/>
            <person name="Murphy C."/>
            <person name="Pearson M."/>
            <person name="Poon T.W."/>
            <person name="Priest M."/>
            <person name="Roberts A."/>
            <person name="Saif S."/>
            <person name="Shea T."/>
            <person name="Sisk P."/>
            <person name="Sykes S."/>
            <person name="Wortman J."/>
            <person name="Nusbaum C."/>
            <person name="Birren B."/>
        </authorList>
    </citation>
    <scope>NUCLEOTIDE SEQUENCE [LARGE SCALE GENOMIC DNA]</scope>
    <source>
        <strain evidence="6">dnLKV2</strain>
    </source>
</reference>
<dbReference type="EMBL" id="ASSO01000004">
    <property type="protein sequence ID" value="EOS10516.1"/>
    <property type="molecule type" value="Genomic_DNA"/>
</dbReference>
<feature type="domain" description="MobA-like NTP transferase" evidence="4">
    <location>
        <begin position="60"/>
        <end position="190"/>
    </location>
</feature>
<dbReference type="SUPFAM" id="SSF56059">
    <property type="entry name" value="Glutathione synthetase ATP-binding domain-like"/>
    <property type="match status" value="1"/>
</dbReference>
<dbReference type="Gene3D" id="3.90.550.10">
    <property type="entry name" value="Spore Coat Polysaccharide Biosynthesis Protein SpsA, Chain A"/>
    <property type="match status" value="1"/>
</dbReference>
<evidence type="ECO:0000256" key="2">
    <source>
        <dbReference type="ARBA" id="ARBA00022695"/>
    </source>
</evidence>
<dbReference type="SUPFAM" id="SSF53448">
    <property type="entry name" value="Nucleotide-diphospho-sugar transferases"/>
    <property type="match status" value="1"/>
</dbReference>
<keyword evidence="2" id="KW-0548">Nucleotidyltransferase</keyword>
<dbReference type="HOGENOM" id="CLU_481331_0_0_10"/>
<evidence type="ECO:0000313" key="5">
    <source>
        <dbReference type="EMBL" id="EOS10516.1"/>
    </source>
</evidence>
<dbReference type="InterPro" id="IPR025877">
    <property type="entry name" value="MobA-like_NTP_Trfase"/>
</dbReference>
<dbReference type="GO" id="GO:0016779">
    <property type="term" value="F:nucleotidyltransferase activity"/>
    <property type="evidence" value="ECO:0007669"/>
    <property type="project" value="UniProtKB-KW"/>
</dbReference>
<gene>
    <name evidence="5" type="ORF">C801_00456</name>
</gene>
<dbReference type="Pfam" id="PF12804">
    <property type="entry name" value="NTP_transf_3"/>
    <property type="match status" value="1"/>
</dbReference>
<dbReference type="InterPro" id="IPR050065">
    <property type="entry name" value="GlmU-like"/>
</dbReference>
<protein>
    <recommendedName>
        <fullName evidence="4">MobA-like NTP transferase domain-containing protein</fullName>
    </recommendedName>
</protein>
<sequence length="574" mass="64467">MAWYVSYAGFSVGLLSIYFCFRVFLGPSTTDKWHAVPRFRFLFSRFGGTESLSDIMKFAVIAAGEGSRLLQEGVECCKPLVQIQGEPMIDRLLRIFVDNGATEIVVIVNERSTSVKEHLEQLSLPVPLRLVVRDTPSSMHSLHAIAPYLREGPFCLTTVDTIFKEDDFKEYIRTFATADADGCMAVTPFVDDEKPLYVATDGGCRIKGFHDTWEPEDKYVSGGIYCLKPNALDVLEKCIRGGMSRMRNFQRALIAEGIRLKACPFAKIVDVDHKDDIRKAEIFLKGEPVRRPVKIVGISRGNAYSPNLVDNDAAILREVAERLRSKGAIVVIYTEADFVEQCVEADYFYSMARGEAAISRLQQLEKDGRLVVNSGFGVANCVRVPMTEILTGNGIPHPESRIIRPDDTLPDDLTYPCWVKRGDACAMIKDDVCYVENRREAEQAMARFRQRGIGVVVVNEHLRGDLVKFYGVRGTDFFHWFYPSMVSHTKFGLEAVNGEARGLPFSVGLLKQYADKAAWVMDVPVYGGDCVVMENGEMKIFDFNDWPSFSPCRVEAAEKIAGYIMERIANHIKK</sequence>